<dbReference type="PRINTS" id="PR00032">
    <property type="entry name" value="HTHARAC"/>
</dbReference>
<sequence>MKDVATVVLDAPDTPSATPARAAPQLRVAAAQAPGFVQCETRWRHAPEAVTAPGHRDAIVVSRWTCDGEPPDMVSHTGDPTRHCIAINLRSSSIRFLCGGMPVFDGRLGAGAVHVTAPGIATSAVYASASDVLHLFVPQSVLAACYADQFGHAHDGDLRLDDPFFHADPALERLGQALAVAHSQDPGLGRIFADSVALAIVARVVANHFQRIASSTRAVTTLPQWRLRRAIEFIDANLSAPIGLADIARSTGLTRMYFAAQFRRTTGMRPHEYLVRRRIEHAQDLLRGGDGSVLEVAMRCGFRSQAHFTTVFKRFVGDTPHCWRVKVTSTPGSSHG</sequence>
<evidence type="ECO:0000313" key="6">
    <source>
        <dbReference type="Proteomes" id="UP000234341"/>
    </source>
</evidence>
<dbReference type="PROSITE" id="PS00041">
    <property type="entry name" value="HTH_ARAC_FAMILY_1"/>
    <property type="match status" value="1"/>
</dbReference>
<dbReference type="RefSeq" id="WP_101681081.1">
    <property type="nucleotide sequence ID" value="NZ_PJRP01000003.1"/>
</dbReference>
<dbReference type="Proteomes" id="UP000234341">
    <property type="component" value="Unassembled WGS sequence"/>
</dbReference>
<protein>
    <submittedName>
        <fullName evidence="5">AraC family transcriptional regulator</fullName>
    </submittedName>
</protein>
<gene>
    <name evidence="5" type="ORF">CYJ10_08480</name>
</gene>
<dbReference type="InterPro" id="IPR009057">
    <property type="entry name" value="Homeodomain-like_sf"/>
</dbReference>
<proteinExistence type="predicted"/>
<dbReference type="OrthoDB" id="8929714at2"/>
<keyword evidence="1" id="KW-0805">Transcription regulation</keyword>
<reference evidence="5 6" key="1">
    <citation type="submission" date="2017-12" db="EMBL/GenBank/DDBJ databases">
        <title>Genome sequence of the active heterotrophic nitrifier-denitrifier, Cupriavidus pauculus UM1.</title>
        <authorList>
            <person name="Putonti C."/>
            <person name="Castignetti D."/>
        </authorList>
    </citation>
    <scope>NUCLEOTIDE SEQUENCE [LARGE SCALE GENOMIC DNA]</scope>
    <source>
        <strain evidence="5 6">UM1</strain>
    </source>
</reference>
<name>A0A2N5CE34_9BURK</name>
<dbReference type="AlphaFoldDB" id="A0A2N5CE34"/>
<organism evidence="5 6">
    <name type="scientific">Cupriavidus pauculus</name>
    <dbReference type="NCBI Taxonomy" id="82633"/>
    <lineage>
        <taxon>Bacteria</taxon>
        <taxon>Pseudomonadati</taxon>
        <taxon>Pseudomonadota</taxon>
        <taxon>Betaproteobacteria</taxon>
        <taxon>Burkholderiales</taxon>
        <taxon>Burkholderiaceae</taxon>
        <taxon>Cupriavidus</taxon>
    </lineage>
</organism>
<evidence type="ECO:0000256" key="3">
    <source>
        <dbReference type="ARBA" id="ARBA00023163"/>
    </source>
</evidence>
<evidence type="ECO:0000313" key="5">
    <source>
        <dbReference type="EMBL" id="PLQ00510.1"/>
    </source>
</evidence>
<dbReference type="PANTHER" id="PTHR46796:SF14">
    <property type="entry name" value="TRANSCRIPTIONAL REGULATORY PROTEIN"/>
    <property type="match status" value="1"/>
</dbReference>
<dbReference type="PROSITE" id="PS01124">
    <property type="entry name" value="HTH_ARAC_FAMILY_2"/>
    <property type="match status" value="1"/>
</dbReference>
<dbReference type="PANTHER" id="PTHR46796">
    <property type="entry name" value="HTH-TYPE TRANSCRIPTIONAL ACTIVATOR RHAS-RELATED"/>
    <property type="match status" value="1"/>
</dbReference>
<keyword evidence="2" id="KW-0238">DNA-binding</keyword>
<dbReference type="InterPro" id="IPR050204">
    <property type="entry name" value="AraC_XylS_family_regulators"/>
</dbReference>
<evidence type="ECO:0000256" key="1">
    <source>
        <dbReference type="ARBA" id="ARBA00023015"/>
    </source>
</evidence>
<accession>A0A2N5CE34</accession>
<feature type="domain" description="HTH araC/xylS-type" evidence="4">
    <location>
        <begin position="228"/>
        <end position="326"/>
    </location>
</feature>
<dbReference type="InterPro" id="IPR018060">
    <property type="entry name" value="HTH_AraC"/>
</dbReference>
<dbReference type="GO" id="GO:0043565">
    <property type="term" value="F:sequence-specific DNA binding"/>
    <property type="evidence" value="ECO:0007669"/>
    <property type="project" value="InterPro"/>
</dbReference>
<dbReference type="InterPro" id="IPR018062">
    <property type="entry name" value="HTH_AraC-typ_CS"/>
</dbReference>
<dbReference type="Pfam" id="PF12833">
    <property type="entry name" value="HTH_18"/>
    <property type="match status" value="1"/>
</dbReference>
<dbReference type="Gene3D" id="1.10.10.60">
    <property type="entry name" value="Homeodomain-like"/>
    <property type="match status" value="2"/>
</dbReference>
<dbReference type="GO" id="GO:0003700">
    <property type="term" value="F:DNA-binding transcription factor activity"/>
    <property type="evidence" value="ECO:0007669"/>
    <property type="project" value="InterPro"/>
</dbReference>
<evidence type="ECO:0000256" key="2">
    <source>
        <dbReference type="ARBA" id="ARBA00023125"/>
    </source>
</evidence>
<dbReference type="STRING" id="82633.GCA_000974605_05300"/>
<evidence type="ECO:0000259" key="4">
    <source>
        <dbReference type="PROSITE" id="PS01124"/>
    </source>
</evidence>
<comment type="caution">
    <text evidence="5">The sequence shown here is derived from an EMBL/GenBank/DDBJ whole genome shotgun (WGS) entry which is preliminary data.</text>
</comment>
<dbReference type="SMART" id="SM00342">
    <property type="entry name" value="HTH_ARAC"/>
    <property type="match status" value="1"/>
</dbReference>
<dbReference type="InterPro" id="IPR020449">
    <property type="entry name" value="Tscrpt_reg_AraC-type_HTH"/>
</dbReference>
<keyword evidence="3" id="KW-0804">Transcription</keyword>
<dbReference type="SUPFAM" id="SSF46689">
    <property type="entry name" value="Homeodomain-like"/>
    <property type="match status" value="2"/>
</dbReference>
<dbReference type="EMBL" id="PJRP01000003">
    <property type="protein sequence ID" value="PLQ00510.1"/>
    <property type="molecule type" value="Genomic_DNA"/>
</dbReference>